<dbReference type="GO" id="GO:0051539">
    <property type="term" value="F:4 iron, 4 sulfur cluster binding"/>
    <property type="evidence" value="ECO:0007669"/>
    <property type="project" value="UniProtKB-KW"/>
</dbReference>
<keyword evidence="8" id="KW-0411">Iron-sulfur</keyword>
<organism evidence="13">
    <name type="scientific">marine sediment metagenome</name>
    <dbReference type="NCBI Taxonomy" id="412755"/>
    <lineage>
        <taxon>unclassified sequences</taxon>
        <taxon>metagenomes</taxon>
        <taxon>ecological metagenomes</taxon>
    </lineage>
</organism>
<keyword evidence="3" id="KW-0874">Quinone</keyword>
<evidence type="ECO:0000256" key="8">
    <source>
        <dbReference type="ARBA" id="ARBA00023014"/>
    </source>
</evidence>
<dbReference type="InterPro" id="IPR017896">
    <property type="entry name" value="4Fe4S_Fe-S-bd"/>
</dbReference>
<gene>
    <name evidence="13" type="ORF">S12H4_52808</name>
</gene>
<dbReference type="PROSITE" id="PS51379">
    <property type="entry name" value="4FE4S_FER_2"/>
    <property type="match status" value="2"/>
</dbReference>
<dbReference type="AlphaFoldDB" id="X1VBL6"/>
<evidence type="ECO:0000256" key="4">
    <source>
        <dbReference type="ARBA" id="ARBA00022723"/>
    </source>
</evidence>
<sequence length="111" mass="12265">MACEMCATACPAQCISIEPSAAPWEDGEERYPVRFEIDLLRCIYCGFCQIACPKDAIELTEIYDLTGYTRDSLVIDEDGLLKVGDITQNGNVYERHNRGEKVEVPAGAAVD</sequence>
<keyword evidence="6" id="KW-1278">Translocase</keyword>
<dbReference type="Gene3D" id="3.30.70.3270">
    <property type="match status" value="1"/>
</dbReference>
<evidence type="ECO:0000256" key="7">
    <source>
        <dbReference type="ARBA" id="ARBA00023004"/>
    </source>
</evidence>
<protein>
    <recommendedName>
        <fullName evidence="12">4Fe-4S ferredoxin-type domain-containing protein</fullName>
    </recommendedName>
</protein>
<accession>X1VBL6</accession>
<dbReference type="EMBL" id="BARW01033544">
    <property type="protein sequence ID" value="GAJ10896.1"/>
    <property type="molecule type" value="Genomic_DNA"/>
</dbReference>
<evidence type="ECO:0000256" key="9">
    <source>
        <dbReference type="ARBA" id="ARBA00023027"/>
    </source>
</evidence>
<name>X1VBL6_9ZZZZ</name>
<evidence type="ECO:0000256" key="1">
    <source>
        <dbReference type="ARBA" id="ARBA00022475"/>
    </source>
</evidence>
<dbReference type="InterPro" id="IPR010226">
    <property type="entry name" value="NADH_quinone_OxRdtase_chainI"/>
</dbReference>
<evidence type="ECO:0000256" key="2">
    <source>
        <dbReference type="ARBA" id="ARBA00022485"/>
    </source>
</evidence>
<dbReference type="GO" id="GO:0046872">
    <property type="term" value="F:metal ion binding"/>
    <property type="evidence" value="ECO:0007669"/>
    <property type="project" value="UniProtKB-KW"/>
</dbReference>
<dbReference type="GO" id="GO:0048038">
    <property type="term" value="F:quinone binding"/>
    <property type="evidence" value="ECO:0007669"/>
    <property type="project" value="UniProtKB-KW"/>
</dbReference>
<dbReference type="PROSITE" id="PS00198">
    <property type="entry name" value="4FE4S_FER_1"/>
    <property type="match status" value="1"/>
</dbReference>
<comment type="caution">
    <text evidence="13">The sequence shown here is derived from an EMBL/GenBank/DDBJ whole genome shotgun (WGS) entry which is preliminary data.</text>
</comment>
<evidence type="ECO:0000256" key="11">
    <source>
        <dbReference type="ARBA" id="ARBA00023136"/>
    </source>
</evidence>
<feature type="domain" description="4Fe-4S ferredoxin-type" evidence="12">
    <location>
        <begin position="33"/>
        <end position="62"/>
    </location>
</feature>
<keyword evidence="4" id="KW-0479">Metal-binding</keyword>
<evidence type="ECO:0000256" key="3">
    <source>
        <dbReference type="ARBA" id="ARBA00022719"/>
    </source>
</evidence>
<dbReference type="GO" id="GO:0016651">
    <property type="term" value="F:oxidoreductase activity, acting on NAD(P)H"/>
    <property type="evidence" value="ECO:0007669"/>
    <property type="project" value="InterPro"/>
</dbReference>
<feature type="domain" description="4Fe-4S ferredoxin-type" evidence="12">
    <location>
        <begin position="1"/>
        <end position="20"/>
    </location>
</feature>
<dbReference type="InterPro" id="IPR017900">
    <property type="entry name" value="4Fe4S_Fe_S_CS"/>
</dbReference>
<evidence type="ECO:0000256" key="6">
    <source>
        <dbReference type="ARBA" id="ARBA00022967"/>
    </source>
</evidence>
<keyword evidence="7" id="KW-0408">Iron</keyword>
<keyword evidence="10" id="KW-0830">Ubiquinone</keyword>
<evidence type="ECO:0000256" key="10">
    <source>
        <dbReference type="ARBA" id="ARBA00023075"/>
    </source>
</evidence>
<proteinExistence type="predicted"/>
<evidence type="ECO:0000259" key="12">
    <source>
        <dbReference type="PROSITE" id="PS51379"/>
    </source>
</evidence>
<dbReference type="SUPFAM" id="SSF54862">
    <property type="entry name" value="4Fe-4S ferredoxins"/>
    <property type="match status" value="1"/>
</dbReference>
<evidence type="ECO:0000313" key="13">
    <source>
        <dbReference type="EMBL" id="GAJ10896.1"/>
    </source>
</evidence>
<dbReference type="PANTHER" id="PTHR10849:SF24">
    <property type="entry name" value="NADH-QUINONE OXIDOREDUCTASE SUBUNIT I 2"/>
    <property type="match status" value="1"/>
</dbReference>
<dbReference type="PANTHER" id="PTHR10849">
    <property type="entry name" value="NADH DEHYDROGENASE UBIQUINONE IRON-SULFUR PROTEIN 8, MITOCHONDRIAL"/>
    <property type="match status" value="1"/>
</dbReference>
<keyword evidence="5" id="KW-0677">Repeat</keyword>
<reference evidence="13" key="1">
    <citation type="journal article" date="2014" name="Front. Microbiol.">
        <title>High frequency of phylogenetically diverse reductive dehalogenase-homologous genes in deep subseafloor sedimentary metagenomes.</title>
        <authorList>
            <person name="Kawai M."/>
            <person name="Futagami T."/>
            <person name="Toyoda A."/>
            <person name="Takaki Y."/>
            <person name="Nishi S."/>
            <person name="Hori S."/>
            <person name="Arai W."/>
            <person name="Tsubouchi T."/>
            <person name="Morono Y."/>
            <person name="Uchiyama I."/>
            <person name="Ito T."/>
            <person name="Fujiyama A."/>
            <person name="Inagaki F."/>
            <person name="Takami H."/>
        </authorList>
    </citation>
    <scope>NUCLEOTIDE SEQUENCE</scope>
    <source>
        <strain evidence="13">Expedition CK06-06</strain>
    </source>
</reference>
<keyword evidence="9" id="KW-0520">NAD</keyword>
<keyword evidence="1" id="KW-1003">Cell membrane</keyword>
<dbReference type="Pfam" id="PF12838">
    <property type="entry name" value="Fer4_7"/>
    <property type="match status" value="1"/>
</dbReference>
<evidence type="ECO:0000256" key="5">
    <source>
        <dbReference type="ARBA" id="ARBA00022737"/>
    </source>
</evidence>
<keyword evidence="11" id="KW-0472">Membrane</keyword>
<keyword evidence="2" id="KW-0004">4Fe-4S</keyword>
<dbReference type="GO" id="GO:0016020">
    <property type="term" value="C:membrane"/>
    <property type="evidence" value="ECO:0007669"/>
    <property type="project" value="InterPro"/>
</dbReference>